<feature type="region of interest" description="Disordered" evidence="1">
    <location>
        <begin position="226"/>
        <end position="275"/>
    </location>
</feature>
<evidence type="ECO:0000313" key="3">
    <source>
        <dbReference type="Proteomes" id="UP000283269"/>
    </source>
</evidence>
<accession>A0A409WRE7</accession>
<dbReference type="OrthoDB" id="21573at2759"/>
<dbReference type="STRING" id="93625.A0A409WRE7"/>
<dbReference type="Proteomes" id="UP000283269">
    <property type="component" value="Unassembled WGS sequence"/>
</dbReference>
<organism evidence="2 3">
    <name type="scientific">Psilocybe cyanescens</name>
    <dbReference type="NCBI Taxonomy" id="93625"/>
    <lineage>
        <taxon>Eukaryota</taxon>
        <taxon>Fungi</taxon>
        <taxon>Dikarya</taxon>
        <taxon>Basidiomycota</taxon>
        <taxon>Agaricomycotina</taxon>
        <taxon>Agaricomycetes</taxon>
        <taxon>Agaricomycetidae</taxon>
        <taxon>Agaricales</taxon>
        <taxon>Agaricineae</taxon>
        <taxon>Strophariaceae</taxon>
        <taxon>Psilocybe</taxon>
    </lineage>
</organism>
<reference evidence="2 3" key="1">
    <citation type="journal article" date="2018" name="Evol. Lett.">
        <title>Horizontal gene cluster transfer increased hallucinogenic mushroom diversity.</title>
        <authorList>
            <person name="Reynolds H.T."/>
            <person name="Vijayakumar V."/>
            <person name="Gluck-Thaler E."/>
            <person name="Korotkin H.B."/>
            <person name="Matheny P.B."/>
            <person name="Slot J.C."/>
        </authorList>
    </citation>
    <scope>NUCLEOTIDE SEQUENCE [LARGE SCALE GENOMIC DNA]</scope>
    <source>
        <strain evidence="2 3">2631</strain>
    </source>
</reference>
<proteinExistence type="predicted"/>
<keyword evidence="3" id="KW-1185">Reference proteome</keyword>
<comment type="caution">
    <text evidence="2">The sequence shown here is derived from an EMBL/GenBank/DDBJ whole genome shotgun (WGS) entry which is preliminary data.</text>
</comment>
<dbReference type="AlphaFoldDB" id="A0A409WRE7"/>
<dbReference type="EMBL" id="NHYD01003284">
    <property type="protein sequence ID" value="PPQ81084.1"/>
    <property type="molecule type" value="Genomic_DNA"/>
</dbReference>
<protein>
    <recommendedName>
        <fullName evidence="4">Translation initiation factor 3 N-terminal domain-containing protein</fullName>
    </recommendedName>
</protein>
<gene>
    <name evidence="2" type="ORF">CVT25_014547</name>
</gene>
<name>A0A409WRE7_PSICY</name>
<feature type="compositionally biased region" description="Basic and acidic residues" evidence="1">
    <location>
        <begin position="226"/>
        <end position="268"/>
    </location>
</feature>
<dbReference type="Gene3D" id="3.30.110.10">
    <property type="entry name" value="Translation initiation factor 3 (IF-3), C-terminal domain"/>
    <property type="match status" value="1"/>
</dbReference>
<evidence type="ECO:0000313" key="2">
    <source>
        <dbReference type="EMBL" id="PPQ81084.1"/>
    </source>
</evidence>
<dbReference type="GO" id="GO:0006413">
    <property type="term" value="P:translational initiation"/>
    <property type="evidence" value="ECO:0007669"/>
    <property type="project" value="InterPro"/>
</dbReference>
<sequence length="275" mass="31997">MSAFIAFRTAAVSVLRPSRTQRLPPMYPFILSTSVRHMSMKHRSHPKNHQIPFEIVQLEDADGTLHHPHKLSKILETIDTDTHVVRLTSSSPPIVRIFTHAEDKARKVEVKAERKATETKRHIVNKESQMTWHTSGADFDHKVAKIHDDLSKGDVRMDVVFNPKPRVRNPLYPVMMEKVDQVMTRIADVGVEWRERDFKKGSLRLFVQSTVKKEKFKLPTQHEVEEIAHDETERQERQALRKKKREEESAKSELQRQEALAQREKEFAESGVFKS</sequence>
<evidence type="ECO:0000256" key="1">
    <source>
        <dbReference type="SAM" id="MobiDB-lite"/>
    </source>
</evidence>
<dbReference type="InParanoid" id="A0A409WRE7"/>
<dbReference type="InterPro" id="IPR036788">
    <property type="entry name" value="T_IF-3_C_sf"/>
</dbReference>
<evidence type="ECO:0008006" key="4">
    <source>
        <dbReference type="Google" id="ProtNLM"/>
    </source>
</evidence>